<evidence type="ECO:0000313" key="3">
    <source>
        <dbReference type="EMBL" id="SDZ73957.1"/>
    </source>
</evidence>
<gene>
    <name evidence="3" type="ORF">SAMN05192529_101104</name>
</gene>
<protein>
    <recommendedName>
        <fullName evidence="2">Peptidase M1 membrane alanine aminopeptidase domain-containing protein</fullName>
    </recommendedName>
</protein>
<accession>A0A1H3VGL2</accession>
<evidence type="ECO:0000313" key="4">
    <source>
        <dbReference type="Proteomes" id="UP000199041"/>
    </source>
</evidence>
<keyword evidence="1" id="KW-0732">Signal</keyword>
<dbReference type="AlphaFoldDB" id="A0A1H3VGL2"/>
<evidence type="ECO:0000256" key="1">
    <source>
        <dbReference type="SAM" id="SignalP"/>
    </source>
</evidence>
<proteinExistence type="predicted"/>
<dbReference type="Proteomes" id="UP000199041">
    <property type="component" value="Unassembled WGS sequence"/>
</dbReference>
<feature type="chain" id="PRO_5012452863" description="Peptidase M1 membrane alanine aminopeptidase domain-containing protein" evidence="1">
    <location>
        <begin position="16"/>
        <end position="656"/>
    </location>
</feature>
<sequence>MKVFFRLAFLMAASAAIPFMGQGQTEQTKSASVYNQHEVFDPSFFTSSGNMYRSASGVPGPAYWQNRADYEIHATLNEQDTTLSGEVTIHYLNNSPDSLRYLWLQIDQNLFHPNSRGAATTPVSGDRFDVKGYTKGGENIEQVEITYKGKTYPVKPVISDDRMQLQLPVTIRPKGDQIDVKVKYSFSIPRYGADRMGRLYTKNGVVYELAQWYPRMCVYDDIKGWNTLPYMGLGEFYLEYGDFDYYVTVPATMIVSGSGILQNPGEVLTKTQQERLKKAAGSDSTVTIVSEQEIGKADARPKTSGNLTWHFKMKNSRDIAWAASNAFIWDAARVNYPSGRKGLANAVYPVESNGVHRYGRATQYLKQSIEFYSRHYFEFPWDNATAVAGVALGMEYPGIVFCMYNIQDGNLFHDVTHEIGHNWFPMIVGTNERRFMWMDEGMNTFINSFASNWFNGGEYGDTSNRDIMQVSRVLKTSTDPLITAPENMGLRNYGEYYFKTAAGLKILRNVVLGPERFDYAFKQYVQTWAFKHPQPEDFFRFMNNAAGEDLNWFWKEWIYKTWQLDQAISEVRQVSDNPAEGCLISLVNKQRMAMPVIVRVTEQNGQVTNLRLPVEVWQRGPDWTFKVNTTTPVTKVELDPDHDLPDANLQNNVWSK</sequence>
<dbReference type="GO" id="GO:0008270">
    <property type="term" value="F:zinc ion binding"/>
    <property type="evidence" value="ECO:0007669"/>
    <property type="project" value="InterPro"/>
</dbReference>
<keyword evidence="4" id="KW-1185">Reference proteome</keyword>
<dbReference type="InterPro" id="IPR014782">
    <property type="entry name" value="Peptidase_M1_dom"/>
</dbReference>
<feature type="domain" description="Peptidase M1 membrane alanine aminopeptidase" evidence="2">
    <location>
        <begin position="368"/>
        <end position="557"/>
    </location>
</feature>
<name>A0A1H3VGL2_9BACT</name>
<dbReference type="GO" id="GO:0008237">
    <property type="term" value="F:metallopeptidase activity"/>
    <property type="evidence" value="ECO:0007669"/>
    <property type="project" value="InterPro"/>
</dbReference>
<dbReference type="Pfam" id="PF01433">
    <property type="entry name" value="Peptidase_M1"/>
    <property type="match status" value="1"/>
</dbReference>
<feature type="signal peptide" evidence="1">
    <location>
        <begin position="1"/>
        <end position="15"/>
    </location>
</feature>
<evidence type="ECO:0000259" key="2">
    <source>
        <dbReference type="Pfam" id="PF01433"/>
    </source>
</evidence>
<dbReference type="RefSeq" id="WP_170831090.1">
    <property type="nucleotide sequence ID" value="NZ_FNQY01000001.1"/>
</dbReference>
<dbReference type="CDD" id="cd09604">
    <property type="entry name" value="M1_APN_like"/>
    <property type="match status" value="1"/>
</dbReference>
<organism evidence="3 4">
    <name type="scientific">Arachidicoccus rhizosphaerae</name>
    <dbReference type="NCBI Taxonomy" id="551991"/>
    <lineage>
        <taxon>Bacteria</taxon>
        <taxon>Pseudomonadati</taxon>
        <taxon>Bacteroidota</taxon>
        <taxon>Chitinophagia</taxon>
        <taxon>Chitinophagales</taxon>
        <taxon>Chitinophagaceae</taxon>
        <taxon>Arachidicoccus</taxon>
    </lineage>
</organism>
<dbReference type="Gene3D" id="1.10.390.10">
    <property type="entry name" value="Neutral Protease Domain 2"/>
    <property type="match status" value="1"/>
</dbReference>
<dbReference type="STRING" id="551991.SAMN05192529_101104"/>
<dbReference type="EMBL" id="FNQY01000001">
    <property type="protein sequence ID" value="SDZ73957.1"/>
    <property type="molecule type" value="Genomic_DNA"/>
</dbReference>
<dbReference type="SUPFAM" id="SSF55486">
    <property type="entry name" value="Metalloproteases ('zincins'), catalytic domain"/>
    <property type="match status" value="1"/>
</dbReference>
<reference evidence="3 4" key="1">
    <citation type="submission" date="2016-10" db="EMBL/GenBank/DDBJ databases">
        <authorList>
            <person name="de Groot N.N."/>
        </authorList>
    </citation>
    <scope>NUCLEOTIDE SEQUENCE [LARGE SCALE GENOMIC DNA]</scope>
    <source>
        <strain evidence="3 4">Vu-144</strain>
    </source>
</reference>
<dbReference type="InterPro" id="IPR027268">
    <property type="entry name" value="Peptidase_M4/M1_CTD_sf"/>
</dbReference>